<accession>A0ABQ3XQW0</accession>
<feature type="transmembrane region" description="Helical" evidence="2">
    <location>
        <begin position="472"/>
        <end position="492"/>
    </location>
</feature>
<protein>
    <submittedName>
        <fullName evidence="3">Uncharacterized protein</fullName>
    </submittedName>
</protein>
<keyword evidence="2" id="KW-0472">Membrane</keyword>
<sequence>MRQVRTEWTKFRTVPGWVAATIAAALATVLVALFAGGSGSASPAPPVGPDGQPVADSFYFVRKQLTGDGSVTVPVTSLTSAAHDGPTDVPWAKAGLIIKQNTEPGSPYVAIMVTGGHGVRMQHGFTGDIAGPVPSARWLRLERSGDTVTGLASTDGTDWRPVGTATVSGPTVQGGLFVASPPQVRGMGTVGTVSAAAFGGVRADGEWDGRGWTSEQIGAESPTFAGYPDGSTGSVKGSIATEPEPEAEPGPRTGTGTGTGTGSTVVTGAGDIAVAVRETLATGGILSNILTGTFVALIILAVVGALFVTTEHRDGLILATIAAEPRRLRVLGAKAIVLVVVCLAVGLIGTFLAARLGMRLARANGVFIIPVTPAQELRVVVGTAVMLAAVAVLALAVGTIGRSGAGAVTTVVVAIVLPYLLVANPFTPAVVADWLARTTPAAAFAIQQTIAPQHQVDSIYTPYVGYFPLSPWAGLLVLVGWTLVALAVAAVVSHRRDT</sequence>
<feature type="transmembrane region" description="Helical" evidence="2">
    <location>
        <begin position="285"/>
        <end position="308"/>
    </location>
</feature>
<keyword evidence="4" id="KW-1185">Reference proteome</keyword>
<gene>
    <name evidence="3" type="ORF">Aco03nite_091990</name>
</gene>
<comment type="caution">
    <text evidence="3">The sequence shown here is derived from an EMBL/GenBank/DDBJ whole genome shotgun (WGS) entry which is preliminary data.</text>
</comment>
<evidence type="ECO:0000256" key="2">
    <source>
        <dbReference type="SAM" id="Phobius"/>
    </source>
</evidence>
<evidence type="ECO:0000313" key="4">
    <source>
        <dbReference type="Proteomes" id="UP000612282"/>
    </source>
</evidence>
<proteinExistence type="predicted"/>
<dbReference type="EMBL" id="BOMG01000114">
    <property type="protein sequence ID" value="GID60795.1"/>
    <property type="molecule type" value="Genomic_DNA"/>
</dbReference>
<dbReference type="Gene3D" id="2.60.120.200">
    <property type="match status" value="1"/>
</dbReference>
<organism evidence="3 4">
    <name type="scientific">Actinoplanes couchii</name>
    <dbReference type="NCBI Taxonomy" id="403638"/>
    <lineage>
        <taxon>Bacteria</taxon>
        <taxon>Bacillati</taxon>
        <taxon>Actinomycetota</taxon>
        <taxon>Actinomycetes</taxon>
        <taxon>Micromonosporales</taxon>
        <taxon>Micromonosporaceae</taxon>
        <taxon>Actinoplanes</taxon>
    </lineage>
</organism>
<dbReference type="Proteomes" id="UP000612282">
    <property type="component" value="Unassembled WGS sequence"/>
</dbReference>
<feature type="transmembrane region" description="Helical" evidence="2">
    <location>
        <begin position="335"/>
        <end position="357"/>
    </location>
</feature>
<reference evidence="3 4" key="1">
    <citation type="submission" date="2021-01" db="EMBL/GenBank/DDBJ databases">
        <title>Whole genome shotgun sequence of Actinoplanes couchii NBRC 106145.</title>
        <authorList>
            <person name="Komaki H."/>
            <person name="Tamura T."/>
        </authorList>
    </citation>
    <scope>NUCLEOTIDE SEQUENCE [LARGE SCALE GENOMIC DNA]</scope>
    <source>
        <strain evidence="3 4">NBRC 106145</strain>
    </source>
</reference>
<keyword evidence="2" id="KW-0812">Transmembrane</keyword>
<evidence type="ECO:0000313" key="3">
    <source>
        <dbReference type="EMBL" id="GID60795.1"/>
    </source>
</evidence>
<feature type="transmembrane region" description="Helical" evidence="2">
    <location>
        <begin position="377"/>
        <end position="397"/>
    </location>
</feature>
<keyword evidence="2" id="KW-1133">Transmembrane helix</keyword>
<feature type="region of interest" description="Disordered" evidence="1">
    <location>
        <begin position="219"/>
        <end position="262"/>
    </location>
</feature>
<name>A0ABQ3XQW0_9ACTN</name>
<dbReference type="RefSeq" id="WP_203808133.1">
    <property type="nucleotide sequence ID" value="NZ_BAAAQE010000111.1"/>
</dbReference>
<feature type="transmembrane region" description="Helical" evidence="2">
    <location>
        <begin position="404"/>
        <end position="422"/>
    </location>
</feature>
<evidence type="ECO:0000256" key="1">
    <source>
        <dbReference type="SAM" id="MobiDB-lite"/>
    </source>
</evidence>